<organism evidence="1 2">
    <name type="scientific">Orbilia brochopaga</name>
    <dbReference type="NCBI Taxonomy" id="3140254"/>
    <lineage>
        <taxon>Eukaryota</taxon>
        <taxon>Fungi</taxon>
        <taxon>Dikarya</taxon>
        <taxon>Ascomycota</taxon>
        <taxon>Pezizomycotina</taxon>
        <taxon>Orbiliomycetes</taxon>
        <taxon>Orbiliales</taxon>
        <taxon>Orbiliaceae</taxon>
        <taxon>Orbilia</taxon>
    </lineage>
</organism>
<dbReference type="AlphaFoldDB" id="A0AAV9V8L0"/>
<dbReference type="Proteomes" id="UP001375240">
    <property type="component" value="Unassembled WGS sequence"/>
</dbReference>
<protein>
    <submittedName>
        <fullName evidence="1">Uncharacterized protein</fullName>
    </submittedName>
</protein>
<keyword evidence="2" id="KW-1185">Reference proteome</keyword>
<accession>A0AAV9V8L0</accession>
<proteinExistence type="predicted"/>
<name>A0AAV9V8L0_9PEZI</name>
<gene>
    <name evidence="1" type="ORF">TWF696_004029</name>
</gene>
<comment type="caution">
    <text evidence="1">The sequence shown here is derived from an EMBL/GenBank/DDBJ whole genome shotgun (WGS) entry which is preliminary data.</text>
</comment>
<evidence type="ECO:0000313" key="2">
    <source>
        <dbReference type="Proteomes" id="UP001375240"/>
    </source>
</evidence>
<evidence type="ECO:0000313" key="1">
    <source>
        <dbReference type="EMBL" id="KAK6354898.1"/>
    </source>
</evidence>
<dbReference type="EMBL" id="JAVHNQ010000002">
    <property type="protein sequence ID" value="KAK6354898.1"/>
    <property type="molecule type" value="Genomic_DNA"/>
</dbReference>
<reference evidence="1 2" key="1">
    <citation type="submission" date="2019-10" db="EMBL/GenBank/DDBJ databases">
        <authorList>
            <person name="Palmer J.M."/>
        </authorList>
    </citation>
    <scope>NUCLEOTIDE SEQUENCE [LARGE SCALE GENOMIC DNA]</scope>
    <source>
        <strain evidence="1 2">TWF696</strain>
    </source>
</reference>
<sequence length="131" mass="14258">MNKFANAAISIERELIGLFRKQGAYFVVSAGNPPHKEYTNLKPGEPMSLPIPKRMFPAAHKYDARVPDDLEHLIIAGGAESATGRNAYYSADFVKLYAPVDPMCLIDLEDGPTSIRVLNGATSGGMLSYIN</sequence>